<dbReference type="PROSITE" id="PS00379">
    <property type="entry name" value="CDP_ALCOHOL_P_TRANSF"/>
    <property type="match status" value="1"/>
</dbReference>
<dbReference type="InterPro" id="IPR048254">
    <property type="entry name" value="CDP_ALCOHOL_P_TRANSF_CS"/>
</dbReference>
<dbReference type="AlphaFoldDB" id="A0A1F5NTU7"/>
<evidence type="ECO:0000256" key="1">
    <source>
        <dbReference type="ARBA" id="ARBA00022679"/>
    </source>
</evidence>
<comment type="similarity">
    <text evidence="2">Belongs to the CDP-alcohol phosphatidyltransferase class-I family.</text>
</comment>
<dbReference type="InterPro" id="IPR000462">
    <property type="entry name" value="CDP-OH_P_trans"/>
</dbReference>
<dbReference type="GO" id="GO:0016020">
    <property type="term" value="C:membrane"/>
    <property type="evidence" value="ECO:0007669"/>
    <property type="project" value="InterPro"/>
</dbReference>
<feature type="transmembrane region" description="Helical" evidence="3">
    <location>
        <begin position="91"/>
        <end position="118"/>
    </location>
</feature>
<dbReference type="Proteomes" id="UP000178892">
    <property type="component" value="Unassembled WGS sequence"/>
</dbReference>
<dbReference type="EMBL" id="MFEL01000012">
    <property type="protein sequence ID" value="OGE80994.1"/>
    <property type="molecule type" value="Genomic_DNA"/>
</dbReference>
<accession>A0A1F5NTU7</accession>
<name>A0A1F5NTU7_9BACT</name>
<evidence type="ECO:0008006" key="6">
    <source>
        <dbReference type="Google" id="ProtNLM"/>
    </source>
</evidence>
<keyword evidence="3" id="KW-0812">Transmembrane</keyword>
<evidence type="ECO:0000256" key="3">
    <source>
        <dbReference type="SAM" id="Phobius"/>
    </source>
</evidence>
<feature type="transmembrane region" description="Helical" evidence="3">
    <location>
        <begin position="27"/>
        <end position="43"/>
    </location>
</feature>
<organism evidence="4 5">
    <name type="scientific">Candidatus Doudnabacteria bacterium RIFCSPHIGHO2_01_FULL_46_24</name>
    <dbReference type="NCBI Taxonomy" id="1817825"/>
    <lineage>
        <taxon>Bacteria</taxon>
        <taxon>Candidatus Doudnaibacteriota</taxon>
    </lineage>
</organism>
<dbReference type="GO" id="GO:0008654">
    <property type="term" value="P:phospholipid biosynthetic process"/>
    <property type="evidence" value="ECO:0007669"/>
    <property type="project" value="InterPro"/>
</dbReference>
<keyword evidence="3" id="KW-0472">Membrane</keyword>
<evidence type="ECO:0000313" key="4">
    <source>
        <dbReference type="EMBL" id="OGE80994.1"/>
    </source>
</evidence>
<dbReference type="Gene3D" id="1.20.120.1760">
    <property type="match status" value="1"/>
</dbReference>
<keyword evidence="3" id="KW-1133">Transmembrane helix</keyword>
<evidence type="ECO:0000313" key="5">
    <source>
        <dbReference type="Proteomes" id="UP000178892"/>
    </source>
</evidence>
<comment type="caution">
    <text evidence="4">The sequence shown here is derived from an EMBL/GenBank/DDBJ whole genome shotgun (WGS) entry which is preliminary data.</text>
</comment>
<feature type="transmembrane region" description="Helical" evidence="3">
    <location>
        <begin position="139"/>
        <end position="160"/>
    </location>
</feature>
<dbReference type="InterPro" id="IPR043130">
    <property type="entry name" value="CDP-OH_PTrfase_TM_dom"/>
</dbReference>
<dbReference type="STRING" id="1817825.A2720_03745"/>
<sequence>MISRYKYALENRLQPIARGMSRVNPNFLTLIGIIPQVAFFILMQNHLYGWALLALACSIIDMLDGLVARAHNKVSAFGGFLDSIIDRLGDFFIIAGLYVGGLASLILSAILLLAAFLTSYTRSRGNLPAIGLIERTERVAFIFLAVIIKAVFPTASISGFNLSEVLILILAVLSVFTVCQRVWYAYKHLA</sequence>
<dbReference type="GO" id="GO:0016780">
    <property type="term" value="F:phosphotransferase activity, for other substituted phosphate groups"/>
    <property type="evidence" value="ECO:0007669"/>
    <property type="project" value="InterPro"/>
</dbReference>
<dbReference type="Pfam" id="PF01066">
    <property type="entry name" value="CDP-OH_P_transf"/>
    <property type="match status" value="1"/>
</dbReference>
<protein>
    <recommendedName>
        <fullName evidence="6">CDP-alcohol phosphatidyltransferase</fullName>
    </recommendedName>
</protein>
<proteinExistence type="inferred from homology"/>
<reference evidence="4 5" key="1">
    <citation type="journal article" date="2016" name="Nat. Commun.">
        <title>Thousands of microbial genomes shed light on interconnected biogeochemical processes in an aquifer system.</title>
        <authorList>
            <person name="Anantharaman K."/>
            <person name="Brown C.T."/>
            <person name="Hug L.A."/>
            <person name="Sharon I."/>
            <person name="Castelle C.J."/>
            <person name="Probst A.J."/>
            <person name="Thomas B.C."/>
            <person name="Singh A."/>
            <person name="Wilkins M.J."/>
            <person name="Karaoz U."/>
            <person name="Brodie E.L."/>
            <person name="Williams K.H."/>
            <person name="Hubbard S.S."/>
            <person name="Banfield J.F."/>
        </authorList>
    </citation>
    <scope>NUCLEOTIDE SEQUENCE [LARGE SCALE GENOMIC DNA]</scope>
</reference>
<gene>
    <name evidence="4" type="ORF">A2720_03745</name>
</gene>
<feature type="transmembrane region" description="Helical" evidence="3">
    <location>
        <begin position="166"/>
        <end position="186"/>
    </location>
</feature>
<keyword evidence="1 2" id="KW-0808">Transferase</keyword>
<evidence type="ECO:0000256" key="2">
    <source>
        <dbReference type="RuleBase" id="RU003750"/>
    </source>
</evidence>